<sequence>MLKFMLDTHICIFGIKQATSVPVLRLEDWVNR</sequence>
<comment type="caution">
    <text evidence="1">The sequence shown here is derived from an EMBL/GenBank/DDBJ whole genome shotgun (WGS) entry which is preliminary data.</text>
</comment>
<protein>
    <submittedName>
        <fullName evidence="1">Uncharacterized protein</fullName>
    </submittedName>
</protein>
<dbReference type="AlphaFoldDB" id="V5Z2T8"/>
<gene>
    <name evidence="1" type="ORF">EPIR_0147</name>
</gene>
<accession>V5Z2T8</accession>
<proteinExistence type="predicted"/>
<name>V5Z2T8_9GAMM</name>
<reference evidence="1 2" key="1">
    <citation type="journal article" date="2013" name="Syst. Appl. Microbiol.">
        <title>Phylogenetic position and virulence apparatus of the pear flower necrosis pathogen Erwinia piriflorinigrans CFBP 5888T as assessed by comparative genomics.</title>
        <authorList>
            <person name="Smits T.H."/>
            <person name="Rezzonico F."/>
            <person name="Lopez M.M."/>
            <person name="Blom J."/>
            <person name="Goesmann A."/>
            <person name="Frey J.E."/>
            <person name="Duffy B."/>
        </authorList>
    </citation>
    <scope>NUCLEOTIDE SEQUENCE [LARGE SCALE GENOMIC DNA]</scope>
    <source>
        <strain evidence="2">CFBP5888</strain>
    </source>
</reference>
<dbReference type="Proteomes" id="UP000018217">
    <property type="component" value="Unassembled WGS sequence"/>
</dbReference>
<organism evidence="1 2">
    <name type="scientific">Erwinia piriflorinigrans CFBP 5888</name>
    <dbReference type="NCBI Taxonomy" id="1161919"/>
    <lineage>
        <taxon>Bacteria</taxon>
        <taxon>Pseudomonadati</taxon>
        <taxon>Pseudomonadota</taxon>
        <taxon>Gammaproteobacteria</taxon>
        <taxon>Enterobacterales</taxon>
        <taxon>Erwiniaceae</taxon>
        <taxon>Erwinia</taxon>
    </lineage>
</organism>
<evidence type="ECO:0000313" key="2">
    <source>
        <dbReference type="Proteomes" id="UP000018217"/>
    </source>
</evidence>
<dbReference type="EMBL" id="CAHS01000002">
    <property type="protein sequence ID" value="CCG85512.1"/>
    <property type="molecule type" value="Genomic_DNA"/>
</dbReference>
<evidence type="ECO:0000313" key="1">
    <source>
        <dbReference type="EMBL" id="CCG85512.1"/>
    </source>
</evidence>
<keyword evidence="2" id="KW-1185">Reference proteome</keyword>